<keyword evidence="2" id="KW-1185">Reference proteome</keyword>
<organism evidence="1 2">
    <name type="scientific">Pseudomonas grimontii</name>
    <dbReference type="NCBI Taxonomy" id="129847"/>
    <lineage>
        <taxon>Bacteria</taxon>
        <taxon>Pseudomonadati</taxon>
        <taxon>Pseudomonadota</taxon>
        <taxon>Gammaproteobacteria</taxon>
        <taxon>Pseudomonadales</taxon>
        <taxon>Pseudomonadaceae</taxon>
        <taxon>Pseudomonas</taxon>
    </lineage>
</organism>
<proteinExistence type="predicted"/>
<dbReference type="RefSeq" id="WP_244176405.1">
    <property type="nucleotide sequence ID" value="NZ_FNKM01000002.1"/>
</dbReference>
<dbReference type="EMBL" id="FNKM01000002">
    <property type="protein sequence ID" value="SDR37113.1"/>
    <property type="molecule type" value="Genomic_DNA"/>
</dbReference>
<name>A0ABY0TV01_9PSED</name>
<reference evidence="1 2" key="1">
    <citation type="submission" date="2016-10" db="EMBL/GenBank/DDBJ databases">
        <authorList>
            <person name="Varghese N."/>
            <person name="Submissions S."/>
        </authorList>
    </citation>
    <scope>NUCLEOTIDE SEQUENCE [LARGE SCALE GENOMIC DNA]</scope>
    <source>
        <strain evidence="1 2">BS2976</strain>
    </source>
</reference>
<dbReference type="Proteomes" id="UP000198740">
    <property type="component" value="Unassembled WGS sequence"/>
</dbReference>
<comment type="caution">
    <text evidence="1">The sequence shown here is derived from an EMBL/GenBank/DDBJ whole genome shotgun (WGS) entry which is preliminary data.</text>
</comment>
<protein>
    <recommendedName>
        <fullName evidence="3">Phage tail protein</fullName>
    </recommendedName>
</protein>
<accession>A0ABY0TV01</accession>
<evidence type="ECO:0000313" key="2">
    <source>
        <dbReference type="Proteomes" id="UP000198740"/>
    </source>
</evidence>
<evidence type="ECO:0008006" key="3">
    <source>
        <dbReference type="Google" id="ProtNLM"/>
    </source>
</evidence>
<evidence type="ECO:0000313" key="1">
    <source>
        <dbReference type="EMBL" id="SDR37113.1"/>
    </source>
</evidence>
<sequence length="223" mass="25102">MKIFYSAKDNTFFNEVFHGTRTIQVPDPEWVRPAVSVADPEWSMQNIEVPNPAWVEGDDETPKTIWVLDSDAVAPMIDVPDDGASPPFITVPNPECLLPPDSELVEVSQDEHDEIFRVLALGGSVLAPGKKGRPSTAPAPGPTAEELKNRERAIRDRALLLTDPLISRHRDEVEAERPTTLTAEQYKQLQGYRQDLRDWPESVQFPAIEYRPEQPAWLAELIQ</sequence>
<gene>
    <name evidence="1" type="ORF">SAMN04490186_5713</name>
</gene>